<dbReference type="PANTHER" id="PTHR10543:SF142">
    <property type="entry name" value="OS06G0162550 PROTEIN"/>
    <property type="match status" value="1"/>
</dbReference>
<evidence type="ECO:0000313" key="6">
    <source>
        <dbReference type="Proteomes" id="UP000235220"/>
    </source>
</evidence>
<dbReference type="GeneID" id="109009439"/>
<evidence type="ECO:0000256" key="1">
    <source>
        <dbReference type="ARBA" id="ARBA00006787"/>
    </source>
</evidence>
<dbReference type="Pfam" id="PF03055">
    <property type="entry name" value="RPE65"/>
    <property type="match status" value="1"/>
</dbReference>
<dbReference type="OrthoDB" id="1069523at2759"/>
<keyword evidence="6" id="KW-1185">Reference proteome</keyword>
<evidence type="ECO:0000256" key="5">
    <source>
        <dbReference type="PIRSR" id="PIRSR604294-1"/>
    </source>
</evidence>
<comment type="similarity">
    <text evidence="1">Belongs to the carotenoid oxygenase family.</text>
</comment>
<dbReference type="AlphaFoldDB" id="A0A6P9DT29"/>
<feature type="binding site" evidence="5">
    <location>
        <position position="286"/>
    </location>
    <ligand>
        <name>Fe cation</name>
        <dbReference type="ChEBI" id="CHEBI:24875"/>
        <note>catalytic</note>
    </ligand>
</feature>
<evidence type="ECO:0000256" key="3">
    <source>
        <dbReference type="ARBA" id="ARBA00022964"/>
    </source>
</evidence>
<reference evidence="7" key="1">
    <citation type="submission" date="2025-08" db="UniProtKB">
        <authorList>
            <consortium name="RefSeq"/>
        </authorList>
    </citation>
    <scope>IDENTIFICATION</scope>
    <source>
        <tissue evidence="7">Leaves</tissue>
    </source>
</reference>
<keyword evidence="3" id="KW-0560">Oxidoreductase</keyword>
<comment type="cofactor">
    <cofactor evidence="5">
        <name>Fe(2+)</name>
        <dbReference type="ChEBI" id="CHEBI:29033"/>
    </cofactor>
    <text evidence="5">Binds 1 Fe(2+) ion per subunit.</text>
</comment>
<keyword evidence="2 5" id="KW-0479">Metal-binding</keyword>
<feature type="binding site" evidence="5">
    <location>
        <position position="237"/>
    </location>
    <ligand>
        <name>Fe cation</name>
        <dbReference type="ChEBI" id="CHEBI:24875"/>
        <note>catalytic</note>
    </ligand>
</feature>
<keyword evidence="4 5" id="KW-0408">Iron</keyword>
<evidence type="ECO:0000256" key="4">
    <source>
        <dbReference type="ARBA" id="ARBA00023004"/>
    </source>
</evidence>
<keyword evidence="3" id="KW-0223">Dioxygenase</keyword>
<dbReference type="RefSeq" id="XP_035538499.1">
    <property type="nucleotide sequence ID" value="XM_035682606.1"/>
</dbReference>
<dbReference type="InterPro" id="IPR004294">
    <property type="entry name" value="Carotenoid_Oase"/>
</dbReference>
<organism evidence="6 7">
    <name type="scientific">Juglans regia</name>
    <name type="common">English walnut</name>
    <dbReference type="NCBI Taxonomy" id="51240"/>
    <lineage>
        <taxon>Eukaryota</taxon>
        <taxon>Viridiplantae</taxon>
        <taxon>Streptophyta</taxon>
        <taxon>Embryophyta</taxon>
        <taxon>Tracheophyta</taxon>
        <taxon>Spermatophyta</taxon>
        <taxon>Magnoliopsida</taxon>
        <taxon>eudicotyledons</taxon>
        <taxon>Gunneridae</taxon>
        <taxon>Pentapetalae</taxon>
        <taxon>rosids</taxon>
        <taxon>fabids</taxon>
        <taxon>Fagales</taxon>
        <taxon>Juglandaceae</taxon>
        <taxon>Juglans</taxon>
    </lineage>
</organism>
<dbReference type="Proteomes" id="UP000235220">
    <property type="component" value="Chromosome 11"/>
</dbReference>
<name>A0A6P9DT29_JUGRE</name>
<protein>
    <submittedName>
        <fullName evidence="7">Carotenoid 9,10(9',10')-cleavage dioxygenase-like</fullName>
    </submittedName>
</protein>
<dbReference type="PANTHER" id="PTHR10543">
    <property type="entry name" value="BETA-CAROTENE DIOXYGENASE"/>
    <property type="match status" value="1"/>
</dbReference>
<evidence type="ECO:0000256" key="2">
    <source>
        <dbReference type="ARBA" id="ARBA00022723"/>
    </source>
</evidence>
<dbReference type="KEGG" id="jre:109009439"/>
<dbReference type="GO" id="GO:0046872">
    <property type="term" value="F:metal ion binding"/>
    <property type="evidence" value="ECO:0007669"/>
    <property type="project" value="UniProtKB-KW"/>
</dbReference>
<dbReference type="GO" id="GO:0009570">
    <property type="term" value="C:chloroplast stroma"/>
    <property type="evidence" value="ECO:0000318"/>
    <property type="project" value="GO_Central"/>
</dbReference>
<gene>
    <name evidence="7" type="primary">LOC109009439</name>
</gene>
<sequence>MYVFIIKQPVLRDQVQQVRPPMHVDVSRTIKKASVKILDAFVDSVFEFADQPLLPSQNNFSPVEELKEAVLITDIEGKIPNNFREGVYIRNGPNPLFGGLKVTKSVFGRSSHAWVEGEGMLHAVYFSKDSDHGNWKVVYNNSHVQTETFKLEKQRNKPSFLPALEGDSLAILSAYLLNLLRFGMVNKYISNTNIFKHSGKYYSVAENAVPQEIDICTLKTLGNWDVNGAWKRPFTSHPKRAPGTGELVTIGVDAVKPFHVVGVISADGDRLVHEVDPGLNRSTIIHELGVTQRYIVIMDFPLTIDLKRVVRGGPLIKYNKEEYARIGIMPRYGTNSDSIKWFDVEPNSTFHILNSFEDGDDVVLWACRALDSIIPGPDMGLNKFEWFSRRFKPINSVDHDLDGTINSTSAEDGLLFTRCYEWRLHMQTGEVRERNLTGTEFSMDFPIINGNFTRVKNRYGYTQVVDSIASSTSGMMKFGGLAKLHFEEPERKVQTDDQELIKAEYHMFEDNTFCSGAAFVPKEGGFEEDDGWIITFVHNEDTNISKVYIIDAKKFSCEPVAKITLPCRVPYGFHGDFMPISS</sequence>
<dbReference type="InParanoid" id="A0A6P9DT29"/>
<evidence type="ECO:0000313" key="7">
    <source>
        <dbReference type="RefSeq" id="XP_035538499.1"/>
    </source>
</evidence>
<proteinExistence type="inferred from homology"/>
<dbReference type="GO" id="GO:0016121">
    <property type="term" value="P:carotene catabolic process"/>
    <property type="evidence" value="ECO:0000318"/>
    <property type="project" value="GO_Central"/>
</dbReference>
<feature type="binding site" evidence="5">
    <location>
        <position position="574"/>
    </location>
    <ligand>
        <name>Fe cation</name>
        <dbReference type="ChEBI" id="CHEBI:24875"/>
        <note>catalytic</note>
    </ligand>
</feature>
<dbReference type="GO" id="GO:0010436">
    <property type="term" value="F:carotenoid dioxygenase activity"/>
    <property type="evidence" value="ECO:0000318"/>
    <property type="project" value="GO_Central"/>
</dbReference>
<feature type="binding site" evidence="5">
    <location>
        <position position="351"/>
    </location>
    <ligand>
        <name>Fe cation</name>
        <dbReference type="ChEBI" id="CHEBI:24875"/>
        <note>catalytic</note>
    </ligand>
</feature>
<accession>A0A6P9DT29</accession>